<dbReference type="RefSeq" id="WP_337704584.1">
    <property type="nucleotide sequence ID" value="NZ_JBBEGM010000007.1"/>
</dbReference>
<evidence type="ECO:0000313" key="2">
    <source>
        <dbReference type="Proteomes" id="UP001369736"/>
    </source>
</evidence>
<proteinExistence type="predicted"/>
<gene>
    <name evidence="1" type="ORF">WCD58_18810</name>
</gene>
<evidence type="ECO:0000313" key="1">
    <source>
        <dbReference type="EMBL" id="MEJ2863226.1"/>
    </source>
</evidence>
<organism evidence="1 2">
    <name type="scientific">Actinomycetospora flava</name>
    <dbReference type="NCBI Taxonomy" id="3129232"/>
    <lineage>
        <taxon>Bacteria</taxon>
        <taxon>Bacillati</taxon>
        <taxon>Actinomycetota</taxon>
        <taxon>Actinomycetes</taxon>
        <taxon>Pseudonocardiales</taxon>
        <taxon>Pseudonocardiaceae</taxon>
        <taxon>Actinomycetospora</taxon>
    </lineage>
</organism>
<dbReference type="EMBL" id="JBBEGM010000007">
    <property type="protein sequence ID" value="MEJ2863226.1"/>
    <property type="molecule type" value="Genomic_DNA"/>
</dbReference>
<dbReference type="Proteomes" id="UP001369736">
    <property type="component" value="Unassembled WGS sequence"/>
</dbReference>
<evidence type="ECO:0008006" key="3">
    <source>
        <dbReference type="Google" id="ProtNLM"/>
    </source>
</evidence>
<keyword evidence="2" id="KW-1185">Reference proteome</keyword>
<comment type="caution">
    <text evidence="1">The sequence shown here is derived from an EMBL/GenBank/DDBJ whole genome shotgun (WGS) entry which is preliminary data.</text>
</comment>
<sequence>MIGEGTSGAERRELWKAADRYVELLDRIEEYRDPHTVAAFTQVDDILSKHLAGRSTPDAEIVRRELAYARAVFLQDAATRKAEFDTAVGLLDVATRAPKPTAGMLAVHDALLVRLRAVRALAPGTATVSQRRVRSALRRIRKVFGPDRFDAWLPALRYLEENAEGIARRARAVETARKALDQATGDPAAVKAAEEAMRKARRALQGDRSKLQGTLAELYVTRWKDWKVQMEAFVDLGRTEVARLKGVWEVVPVSGDLLLDGKQTWDAAVLLVRKDTKPQQVQLLMAAQFKAEKTDSALKQILLDMERETRGGKYTRAPIVSWYDESGKLRSASLDPPSTRSKPTRYVGTASGGKFSAAQSARLEAAKVEVNQFWLDITRDELEALTDELLAAVADVVP</sequence>
<accession>A0ABU8M885</accession>
<protein>
    <recommendedName>
        <fullName evidence="3">CHAD domain-containing protein</fullName>
    </recommendedName>
</protein>
<reference evidence="1 2" key="1">
    <citation type="submission" date="2024-03" db="EMBL/GenBank/DDBJ databases">
        <title>Actinomycetospora sp. OC33-EN07, a novel actinomycete isolated from wild orchid (Aerides multiflora).</title>
        <authorList>
            <person name="Suriyachadkun C."/>
        </authorList>
    </citation>
    <scope>NUCLEOTIDE SEQUENCE [LARGE SCALE GENOMIC DNA]</scope>
    <source>
        <strain evidence="1 2">OC33-EN07</strain>
    </source>
</reference>
<name>A0ABU8M885_9PSEU</name>